<dbReference type="Gene3D" id="2.160.20.80">
    <property type="entry name" value="E3 ubiquitin-protein ligase SopA"/>
    <property type="match status" value="1"/>
</dbReference>
<evidence type="ECO:0000256" key="1">
    <source>
        <dbReference type="SAM" id="Phobius"/>
    </source>
</evidence>
<proteinExistence type="predicted"/>
<accession>A0ABV4KDV8</accession>
<dbReference type="SUPFAM" id="SSF141571">
    <property type="entry name" value="Pentapeptide repeat-like"/>
    <property type="match status" value="1"/>
</dbReference>
<organism evidence="2 3">
    <name type="scientific">Flavobacterium frigidarium</name>
    <dbReference type="NCBI Taxonomy" id="99286"/>
    <lineage>
        <taxon>Bacteria</taxon>
        <taxon>Pseudomonadati</taxon>
        <taxon>Bacteroidota</taxon>
        <taxon>Flavobacteriia</taxon>
        <taxon>Flavobacteriales</taxon>
        <taxon>Flavobacteriaceae</taxon>
        <taxon>Flavobacterium</taxon>
    </lineage>
</organism>
<dbReference type="Proteomes" id="UP001568894">
    <property type="component" value="Unassembled WGS sequence"/>
</dbReference>
<dbReference type="RefSeq" id="WP_371570568.1">
    <property type="nucleotide sequence ID" value="NZ_JASMRN010000008.1"/>
</dbReference>
<sequence length="331" mass="39611">MENNDQNNYFDYDKIKQIVEQVINEKEIKRKEKDEKDNKDYGVNLRPSNRVEKKDMMFFSTKKLEIEKKYYYILDGNKFVNHLFIRAIAKNIIFKNIDFSITYFENCYLRDCRFIRCNFEGAKFAACNLVGSYFEDCNFDYVTFEKTFVDDEIFECAPKKDNLKYKFARSLKLNYASVGDYIKASKAVTIELEATKSHLKDSWLSGEEWYKLKYGGIKRRLNQLWKWFKVSILDFLWGNGESLWRLIRFNFIMFGILTMYDVFQKSVLNVLDILEVFFIKVPGNYFGIVIKEGTQNYFEYYPDSLSLTLMITRLICFGLLMSIIIKKYNRR</sequence>
<evidence type="ECO:0000313" key="3">
    <source>
        <dbReference type="Proteomes" id="UP001568894"/>
    </source>
</evidence>
<feature type="transmembrane region" description="Helical" evidence="1">
    <location>
        <begin position="305"/>
        <end position="325"/>
    </location>
</feature>
<dbReference type="EMBL" id="JASMRN010000008">
    <property type="protein sequence ID" value="MEZ7515850.1"/>
    <property type="molecule type" value="Genomic_DNA"/>
</dbReference>
<keyword evidence="1" id="KW-1133">Transmembrane helix</keyword>
<keyword evidence="3" id="KW-1185">Reference proteome</keyword>
<name>A0ABV4KDV8_9FLAO</name>
<dbReference type="Pfam" id="PF13599">
    <property type="entry name" value="Pentapeptide_4"/>
    <property type="match status" value="1"/>
</dbReference>
<gene>
    <name evidence="2" type="ORF">QO192_11220</name>
</gene>
<reference evidence="2 3" key="1">
    <citation type="submission" date="2023-05" db="EMBL/GenBank/DDBJ databases">
        <title>Adaptations of aquatic viruses from atmosphere-close ecosystems of the Central Arctic Ocean.</title>
        <authorList>
            <person name="Rahlff J."/>
            <person name="Holmfeldt K."/>
        </authorList>
    </citation>
    <scope>NUCLEOTIDE SEQUENCE [LARGE SCALE GENOMIC DNA]</scope>
    <source>
        <strain evidence="2 3">Arc14</strain>
    </source>
</reference>
<protein>
    <submittedName>
        <fullName evidence="2">Pentapeptide repeat-containing protein</fullName>
    </submittedName>
</protein>
<evidence type="ECO:0000313" key="2">
    <source>
        <dbReference type="EMBL" id="MEZ7515850.1"/>
    </source>
</evidence>
<keyword evidence="1" id="KW-0472">Membrane</keyword>
<comment type="caution">
    <text evidence="2">The sequence shown here is derived from an EMBL/GenBank/DDBJ whole genome shotgun (WGS) entry which is preliminary data.</text>
</comment>
<keyword evidence="1" id="KW-0812">Transmembrane</keyword>
<dbReference type="InterPro" id="IPR001646">
    <property type="entry name" value="5peptide_repeat"/>
</dbReference>